<evidence type="ECO:0000313" key="2">
    <source>
        <dbReference type="Proteomes" id="UP000193427"/>
    </source>
</evidence>
<proteinExistence type="predicted"/>
<sequence length="341" mass="37883">MAVSPEIQAFWQAFLLAEDELKSRPLRERVERANEILERHVSGLALEVQGQESDAVHEITATAHGDLERFPLLLQLVAEAPPLEHHTVRAFRERTKNGEFGIRMGDFSLDTSDLLVACGEDDGRIALQIRFDVEVPDDMQDHAQQMAYILLDHVLGEYDFAVKVGAVDFTDDVPDLEAPWTPLESFARVFDAHWRDVLGRTGDFPDGEYEWSGVTLQANNDDAVDTLVVSINRSANAVAMRADLVHALTLDLPVPDSDALSAAHAFQDQAATVLEQSRLGILTLVVTRGGRRRAVYYVADVERARAALAPLLSRDGIAADTLDVEFDPAWSRYFEFAIYGN</sequence>
<organism evidence="1 2">
    <name type="scientific">Piscinibacter gummiphilus</name>
    <dbReference type="NCBI Taxonomy" id="946333"/>
    <lineage>
        <taxon>Bacteria</taxon>
        <taxon>Pseudomonadati</taxon>
        <taxon>Pseudomonadota</taxon>
        <taxon>Betaproteobacteria</taxon>
        <taxon>Burkholderiales</taxon>
        <taxon>Sphaerotilaceae</taxon>
        <taxon>Piscinibacter</taxon>
    </lineage>
</organism>
<name>A0A1W6LES6_9BURK</name>
<dbReference type="EMBL" id="CP015118">
    <property type="protein sequence ID" value="ARN22717.1"/>
    <property type="molecule type" value="Genomic_DNA"/>
</dbReference>
<dbReference type="Proteomes" id="UP000193427">
    <property type="component" value="Chromosome"/>
</dbReference>
<protein>
    <submittedName>
        <fullName evidence="1">Uncharacterized protein</fullName>
    </submittedName>
</protein>
<reference evidence="1 2" key="1">
    <citation type="submission" date="2016-04" db="EMBL/GenBank/DDBJ databases">
        <title>Complete genome sequence of natural rubber-degrading, novel Gram-negative bacterium, Rhizobacter gummiphilus strain NS21.</title>
        <authorList>
            <person name="Tabata M."/>
            <person name="Kasai D."/>
            <person name="Fukuda M."/>
        </authorList>
    </citation>
    <scope>NUCLEOTIDE SEQUENCE [LARGE SCALE GENOMIC DNA]</scope>
    <source>
        <strain evidence="1 2">NS21</strain>
    </source>
</reference>
<dbReference type="RefSeq" id="WP_085753024.1">
    <property type="nucleotide sequence ID" value="NZ_BSPR01000018.1"/>
</dbReference>
<dbReference type="KEGG" id="rgu:A4W93_23955"/>
<accession>A0A1W6LES6</accession>
<dbReference type="AlphaFoldDB" id="A0A1W6LES6"/>
<dbReference type="OrthoDB" id="8610708at2"/>
<evidence type="ECO:0000313" key="1">
    <source>
        <dbReference type="EMBL" id="ARN22717.1"/>
    </source>
</evidence>
<gene>
    <name evidence="1" type="ORF">A4W93_23955</name>
</gene>
<dbReference type="STRING" id="946333.A4W93_23955"/>
<keyword evidence="2" id="KW-1185">Reference proteome</keyword>